<feature type="transmembrane region" description="Helical" evidence="1">
    <location>
        <begin position="51"/>
        <end position="72"/>
    </location>
</feature>
<protein>
    <submittedName>
        <fullName evidence="2">Uncharacterized protein</fullName>
    </submittedName>
</protein>
<accession>A0A2H0UX71</accession>
<evidence type="ECO:0000313" key="2">
    <source>
        <dbReference type="EMBL" id="PIR91403.1"/>
    </source>
</evidence>
<sequence>MALLSFWVYLLIGLGLIIFAVISYFGFLWTNRDLVNRQNVMTGVQMAALHIFKFFGYGVLIFILVYLFFYIYGK</sequence>
<name>A0A2H0UX71_9BACT</name>
<keyword evidence="1" id="KW-0812">Transmembrane</keyword>
<gene>
    <name evidence="2" type="ORF">COU03_02210</name>
</gene>
<dbReference type="EMBL" id="PFAV01000036">
    <property type="protein sequence ID" value="PIR91403.1"/>
    <property type="molecule type" value="Genomic_DNA"/>
</dbReference>
<dbReference type="Proteomes" id="UP000228906">
    <property type="component" value="Unassembled WGS sequence"/>
</dbReference>
<keyword evidence="1" id="KW-0472">Membrane</keyword>
<proteinExistence type="predicted"/>
<dbReference type="AlphaFoldDB" id="A0A2H0UX71"/>
<evidence type="ECO:0000256" key="1">
    <source>
        <dbReference type="SAM" id="Phobius"/>
    </source>
</evidence>
<evidence type="ECO:0000313" key="3">
    <source>
        <dbReference type="Proteomes" id="UP000228906"/>
    </source>
</evidence>
<organism evidence="2 3">
    <name type="scientific">bacterium (Candidatus Gribaldobacteria) CG10_big_fil_rev_8_21_14_0_10_41_12</name>
    <dbReference type="NCBI Taxonomy" id="2014277"/>
    <lineage>
        <taxon>Bacteria</taxon>
        <taxon>Candidatus Gribaldobacteria</taxon>
    </lineage>
</organism>
<comment type="caution">
    <text evidence="2">The sequence shown here is derived from an EMBL/GenBank/DDBJ whole genome shotgun (WGS) entry which is preliminary data.</text>
</comment>
<keyword evidence="1" id="KW-1133">Transmembrane helix</keyword>
<feature type="transmembrane region" description="Helical" evidence="1">
    <location>
        <begin position="6"/>
        <end position="30"/>
    </location>
</feature>
<reference evidence="3" key="1">
    <citation type="submission" date="2017-09" db="EMBL/GenBank/DDBJ databases">
        <title>Depth-based differentiation of microbial function through sediment-hosted aquifers and enrichment of novel symbionts in the deep terrestrial subsurface.</title>
        <authorList>
            <person name="Probst A.J."/>
            <person name="Ladd B."/>
            <person name="Jarett J.K."/>
            <person name="Geller-Mcgrath D.E."/>
            <person name="Sieber C.M.K."/>
            <person name="Emerson J.B."/>
            <person name="Anantharaman K."/>
            <person name="Thomas B.C."/>
            <person name="Malmstrom R."/>
            <person name="Stieglmeier M."/>
            <person name="Klingl A."/>
            <person name="Woyke T."/>
            <person name="Ryan C.M."/>
            <person name="Banfield J.F."/>
        </authorList>
    </citation>
    <scope>NUCLEOTIDE SEQUENCE [LARGE SCALE GENOMIC DNA]</scope>
</reference>